<keyword evidence="7" id="KW-0175">Coiled coil</keyword>
<comment type="similarity">
    <text evidence="1 6">Belongs to the cytochrome P450 family.</text>
</comment>
<dbReference type="OrthoDB" id="6764281at2759"/>
<comment type="caution">
    <text evidence="9">The sequence shown here is derived from an EMBL/GenBank/DDBJ whole genome shotgun (WGS) entry which is preliminary data.</text>
</comment>
<evidence type="ECO:0000313" key="9">
    <source>
        <dbReference type="EMBL" id="KAJ0968520.1"/>
    </source>
</evidence>
<evidence type="ECO:0000256" key="1">
    <source>
        <dbReference type="ARBA" id="ARBA00010617"/>
    </source>
</evidence>
<gene>
    <name evidence="9" type="ORF">J5N97_025437</name>
</gene>
<evidence type="ECO:0000256" key="7">
    <source>
        <dbReference type="SAM" id="Coils"/>
    </source>
</evidence>
<dbReference type="Gene3D" id="1.10.630.10">
    <property type="entry name" value="Cytochrome P450"/>
    <property type="match status" value="2"/>
</dbReference>
<proteinExistence type="inferred from homology"/>
<feature type="chain" id="PRO_5039227948" evidence="8">
    <location>
        <begin position="27"/>
        <end position="690"/>
    </location>
</feature>
<feature type="binding site" description="axial binding residue" evidence="5">
    <location>
        <position position="438"/>
    </location>
    <ligand>
        <name>heme</name>
        <dbReference type="ChEBI" id="CHEBI:30413"/>
    </ligand>
    <ligandPart>
        <name>Fe</name>
        <dbReference type="ChEBI" id="CHEBI:18248"/>
    </ligandPart>
</feature>
<evidence type="ECO:0000256" key="4">
    <source>
        <dbReference type="ARBA" id="ARBA00023004"/>
    </source>
</evidence>
<protein>
    <submittedName>
        <fullName evidence="9">Uncharacterized protein</fullName>
    </submittedName>
</protein>
<dbReference type="PANTHER" id="PTHR47951">
    <property type="entry name" value="OS08G0547900 PROTEIN"/>
    <property type="match status" value="1"/>
</dbReference>
<comment type="cofactor">
    <cofactor evidence="5">
        <name>heme</name>
        <dbReference type="ChEBI" id="CHEBI:30413"/>
    </cofactor>
</comment>
<evidence type="ECO:0000256" key="6">
    <source>
        <dbReference type="RuleBase" id="RU000461"/>
    </source>
</evidence>
<evidence type="ECO:0000313" key="10">
    <source>
        <dbReference type="Proteomes" id="UP001085076"/>
    </source>
</evidence>
<accession>A0A9D5H9W3</accession>
<name>A0A9D5H9W3_9LILI</name>
<evidence type="ECO:0000256" key="2">
    <source>
        <dbReference type="ARBA" id="ARBA00022723"/>
    </source>
</evidence>
<keyword evidence="5 6" id="KW-0349">Heme</keyword>
<keyword evidence="4 5" id="KW-0408">Iron</keyword>
<dbReference type="InterPro" id="IPR001128">
    <property type="entry name" value="Cyt_P450"/>
</dbReference>
<dbReference type="FunFam" id="1.10.630.10:FF:000007">
    <property type="entry name" value="Cytochrome P450 76C4"/>
    <property type="match status" value="1"/>
</dbReference>
<dbReference type="PRINTS" id="PR00463">
    <property type="entry name" value="EP450I"/>
</dbReference>
<dbReference type="Pfam" id="PF00067">
    <property type="entry name" value="p450"/>
    <property type="match status" value="2"/>
</dbReference>
<reference evidence="9" key="1">
    <citation type="submission" date="2021-03" db="EMBL/GenBank/DDBJ databases">
        <authorList>
            <person name="Li Z."/>
            <person name="Yang C."/>
        </authorList>
    </citation>
    <scope>NUCLEOTIDE SEQUENCE</scope>
    <source>
        <strain evidence="9">Dzin_1.0</strain>
        <tissue evidence="9">Leaf</tissue>
    </source>
</reference>
<organism evidence="9 10">
    <name type="scientific">Dioscorea zingiberensis</name>
    <dbReference type="NCBI Taxonomy" id="325984"/>
    <lineage>
        <taxon>Eukaryota</taxon>
        <taxon>Viridiplantae</taxon>
        <taxon>Streptophyta</taxon>
        <taxon>Embryophyta</taxon>
        <taxon>Tracheophyta</taxon>
        <taxon>Spermatophyta</taxon>
        <taxon>Magnoliopsida</taxon>
        <taxon>Liliopsida</taxon>
        <taxon>Dioscoreales</taxon>
        <taxon>Dioscoreaceae</taxon>
        <taxon>Dioscorea</taxon>
    </lineage>
</organism>
<keyword evidence="10" id="KW-1185">Reference proteome</keyword>
<dbReference type="AlphaFoldDB" id="A0A9D5H9W3"/>
<evidence type="ECO:0000256" key="3">
    <source>
        <dbReference type="ARBA" id="ARBA00023002"/>
    </source>
</evidence>
<dbReference type="Proteomes" id="UP001085076">
    <property type="component" value="Miscellaneous, Linkage group lg07"/>
</dbReference>
<dbReference type="SUPFAM" id="SSF48264">
    <property type="entry name" value="Cytochrome P450"/>
    <property type="match status" value="2"/>
</dbReference>
<keyword evidence="2 5" id="KW-0479">Metal-binding</keyword>
<dbReference type="GO" id="GO:0005506">
    <property type="term" value="F:iron ion binding"/>
    <property type="evidence" value="ECO:0007669"/>
    <property type="project" value="InterPro"/>
</dbReference>
<dbReference type="PROSITE" id="PS00086">
    <property type="entry name" value="CYTOCHROME_P450"/>
    <property type="match status" value="1"/>
</dbReference>
<dbReference type="InterPro" id="IPR017972">
    <property type="entry name" value="Cyt_P450_CS"/>
</dbReference>
<evidence type="ECO:0000256" key="5">
    <source>
        <dbReference type="PIRSR" id="PIRSR602401-1"/>
    </source>
</evidence>
<feature type="coiled-coil region" evidence="7">
    <location>
        <begin position="616"/>
        <end position="654"/>
    </location>
</feature>
<dbReference type="InterPro" id="IPR002401">
    <property type="entry name" value="Cyt_P450_E_grp-I"/>
</dbReference>
<feature type="signal peptide" evidence="8">
    <location>
        <begin position="1"/>
        <end position="26"/>
    </location>
</feature>
<dbReference type="PRINTS" id="PR00385">
    <property type="entry name" value="P450"/>
</dbReference>
<reference evidence="9" key="2">
    <citation type="journal article" date="2022" name="Hortic Res">
        <title>The genome of Dioscorea zingiberensis sheds light on the biosynthesis, origin and evolution of the medicinally important diosgenin saponins.</title>
        <authorList>
            <person name="Li Y."/>
            <person name="Tan C."/>
            <person name="Li Z."/>
            <person name="Guo J."/>
            <person name="Li S."/>
            <person name="Chen X."/>
            <person name="Wang C."/>
            <person name="Dai X."/>
            <person name="Yang H."/>
            <person name="Song W."/>
            <person name="Hou L."/>
            <person name="Xu J."/>
            <person name="Tong Z."/>
            <person name="Xu A."/>
            <person name="Yuan X."/>
            <person name="Wang W."/>
            <person name="Yang Q."/>
            <person name="Chen L."/>
            <person name="Sun Z."/>
            <person name="Wang K."/>
            <person name="Pan B."/>
            <person name="Chen J."/>
            <person name="Bao Y."/>
            <person name="Liu F."/>
            <person name="Qi X."/>
            <person name="Gang D.R."/>
            <person name="Wen J."/>
            <person name="Li J."/>
        </authorList>
    </citation>
    <scope>NUCLEOTIDE SEQUENCE</scope>
    <source>
        <strain evidence="9">Dzin_1.0</strain>
    </source>
</reference>
<keyword evidence="6" id="KW-0503">Monooxygenase</keyword>
<keyword evidence="8" id="KW-0732">Signal</keyword>
<sequence length="690" mass="78012">MALTLIFFLFSAIIFILYRKAEKTKGLPPGPQGLPLVGYLPFLRPDLHSCFADLARIFGPVMMMKLGSRQCLILSSPEAAKEVLRDHDATFANHDITVAGRISTFGGQDMVFQPYGPQWRALRKASMRELLNARTLDSFRTLRQQEVTLMAKELHRRTGVPVDMGQMVFVTSFNVITAMLWGNSLVAEELERIRVEFREVVIGIVDLLGVTNVSDIFPILERMDLQGVQRKMKQHKEKLDGLLSTVIDRRERTVNTSGAQKAQDFLQVMLELVKKEDPHEHLTVDNIKGLFSNIIVGGIDTTSTTIEWAMAEMIDKPETIRKAQEELDSVVGKEKIVDESHLPKLHYLEALVKEALRLHPPTPLLLPRYPTATCNIGGYTIPKGTKVFINVWSIHRDPAVWENPLEFKPERFLAGMGKCDYYGNNFNFIPFGSGRRICVGIPLVEKMSLHILATMLHCFDWSLPDGMKLDLVEKFGIVLKKEKQLVAIPTARPSCAKLGKRCVTLSSPEVAKEVFRDNDSIFANHETTTAATARIIIFGFKDIHFQPCGPVWCALRKMGIRELLNARSLDSLRMLSHGGGGEIFGGELPEVVNTILELLGVINVSDIFPILEQMDLQRVQRKMKQHKQKLDEVLNKIIEQRKRTLNRINDQEKAQDFLQVMLELVEDPHEPLTVDNIIFTVSISLILKPQ</sequence>
<dbReference type="GO" id="GO:0020037">
    <property type="term" value="F:heme binding"/>
    <property type="evidence" value="ECO:0007669"/>
    <property type="project" value="InterPro"/>
</dbReference>
<dbReference type="InterPro" id="IPR036396">
    <property type="entry name" value="Cyt_P450_sf"/>
</dbReference>
<dbReference type="GO" id="GO:0051502">
    <property type="term" value="P:diterpene phytoalexin biosynthetic process"/>
    <property type="evidence" value="ECO:0007669"/>
    <property type="project" value="UniProtKB-ARBA"/>
</dbReference>
<dbReference type="PANTHER" id="PTHR47951:SF3">
    <property type="entry name" value="CYTOCHROME P450, FAMILY 706, SUBFAMILY A, POLYPEPTIDE 4"/>
    <property type="match status" value="1"/>
</dbReference>
<keyword evidence="3 6" id="KW-0560">Oxidoreductase</keyword>
<evidence type="ECO:0000256" key="8">
    <source>
        <dbReference type="SAM" id="SignalP"/>
    </source>
</evidence>
<dbReference type="EMBL" id="JAGGNH010000007">
    <property type="protein sequence ID" value="KAJ0968520.1"/>
    <property type="molecule type" value="Genomic_DNA"/>
</dbReference>
<dbReference type="GO" id="GO:0016709">
    <property type="term" value="F:oxidoreductase activity, acting on paired donors, with incorporation or reduction of molecular oxygen, NAD(P)H as one donor, and incorporation of one atom of oxygen"/>
    <property type="evidence" value="ECO:0007669"/>
    <property type="project" value="UniProtKB-ARBA"/>
</dbReference>